<comment type="caution">
    <text evidence="3">The sequence shown here is derived from an EMBL/GenBank/DDBJ whole genome shotgun (WGS) entry which is preliminary data.</text>
</comment>
<organism evidence="3 4">
    <name type="scientific">Vreelandella halophila</name>
    <dbReference type="NCBI Taxonomy" id="86177"/>
    <lineage>
        <taxon>Bacteria</taxon>
        <taxon>Pseudomonadati</taxon>
        <taxon>Pseudomonadota</taxon>
        <taxon>Gammaproteobacteria</taxon>
        <taxon>Oceanospirillales</taxon>
        <taxon>Halomonadaceae</taxon>
        <taxon>Vreelandella</taxon>
    </lineage>
</organism>
<evidence type="ECO:0000313" key="4">
    <source>
        <dbReference type="Proteomes" id="UP000460751"/>
    </source>
</evidence>
<gene>
    <name evidence="3" type="ORF">GLW01_00065</name>
</gene>
<dbReference type="Pfam" id="PF04862">
    <property type="entry name" value="DUF642"/>
    <property type="match status" value="1"/>
</dbReference>
<dbReference type="EMBL" id="WMEX01000001">
    <property type="protein sequence ID" value="MYL25177.1"/>
    <property type="molecule type" value="Genomic_DNA"/>
</dbReference>
<dbReference type="InterPro" id="IPR006946">
    <property type="entry name" value="DGR2-like_dom"/>
</dbReference>
<name>A0A9X4Y7C2_9GAMM</name>
<dbReference type="InterPro" id="IPR008979">
    <property type="entry name" value="Galactose-bd-like_sf"/>
</dbReference>
<feature type="domain" description="Ice-binding protein C-terminal" evidence="2">
    <location>
        <begin position="206"/>
        <end position="230"/>
    </location>
</feature>
<protein>
    <submittedName>
        <fullName evidence="3">DUF642 domain-containing protein</fullName>
    </submittedName>
</protein>
<proteinExistence type="predicted"/>
<evidence type="ECO:0000313" key="3">
    <source>
        <dbReference type="EMBL" id="MYL25177.1"/>
    </source>
</evidence>
<sequence length="230" mass="24864">MASELLSEEETFNFMQRKQSMKATAFTRKGLFFGALLLAAGTTNANLIGNGSFENPNIAPGTWEYFEGADTVDVPDWEGNSIEIWDSGMVSFEAKEGDQFAELNAHPDLGSDFGIYQDFSTVTGQWYDLSFAYRARVNSLEVFSVAVTDMIINNLSETMDDHTTSGWSVYEGSFKATSASSRLKFASVAPDGTLGNFLDDVSVTASVPEPGTLALLGLGLAGLGISARRR</sequence>
<dbReference type="Proteomes" id="UP000460751">
    <property type="component" value="Unassembled WGS sequence"/>
</dbReference>
<evidence type="ECO:0000259" key="2">
    <source>
        <dbReference type="Pfam" id="PF07589"/>
    </source>
</evidence>
<dbReference type="NCBIfam" id="TIGR02595">
    <property type="entry name" value="PEP_CTERM"/>
    <property type="match status" value="1"/>
</dbReference>
<dbReference type="SUPFAM" id="SSF49785">
    <property type="entry name" value="Galactose-binding domain-like"/>
    <property type="match status" value="1"/>
</dbReference>
<dbReference type="AlphaFoldDB" id="A0A9X4Y7C2"/>
<accession>A0A9X4Y7C2</accession>
<evidence type="ECO:0000259" key="1">
    <source>
        <dbReference type="Pfam" id="PF04862"/>
    </source>
</evidence>
<dbReference type="Pfam" id="PF07589">
    <property type="entry name" value="PEP-CTERM"/>
    <property type="match status" value="1"/>
</dbReference>
<dbReference type="InterPro" id="IPR013424">
    <property type="entry name" value="Ice-binding_C"/>
</dbReference>
<dbReference type="Gene3D" id="2.60.120.260">
    <property type="entry name" value="Galactose-binding domain-like"/>
    <property type="match status" value="1"/>
</dbReference>
<reference evidence="3 4" key="1">
    <citation type="submission" date="2019-11" db="EMBL/GenBank/DDBJ databases">
        <title>Genome sequences of 17 halophilic strains isolated from different environments.</title>
        <authorList>
            <person name="Furrow R.E."/>
        </authorList>
    </citation>
    <scope>NUCLEOTIDE SEQUENCE [LARGE SCALE GENOMIC DNA]</scope>
    <source>
        <strain evidence="3 4">22507_15_FS</strain>
    </source>
</reference>
<keyword evidence="4" id="KW-1185">Reference proteome</keyword>
<feature type="domain" description="DUF642" evidence="1">
    <location>
        <begin position="47"/>
        <end position="203"/>
    </location>
</feature>